<feature type="transmembrane region" description="Helical" evidence="5">
    <location>
        <begin position="100"/>
        <end position="121"/>
    </location>
</feature>
<feature type="transmembrane region" description="Helical" evidence="5">
    <location>
        <begin position="394"/>
        <end position="420"/>
    </location>
</feature>
<dbReference type="EMBL" id="CANTFL010001471">
    <property type="protein sequence ID" value="CAI5742552.1"/>
    <property type="molecule type" value="Genomic_DNA"/>
</dbReference>
<organism evidence="7 8">
    <name type="scientific">Hyaloperonospora brassicae</name>
    <name type="common">Brassica downy mildew</name>
    <name type="synonym">Peronospora brassicae</name>
    <dbReference type="NCBI Taxonomy" id="162125"/>
    <lineage>
        <taxon>Eukaryota</taxon>
        <taxon>Sar</taxon>
        <taxon>Stramenopiles</taxon>
        <taxon>Oomycota</taxon>
        <taxon>Peronosporomycetes</taxon>
        <taxon>Peronosporales</taxon>
        <taxon>Peronosporaceae</taxon>
        <taxon>Hyaloperonospora</taxon>
    </lineage>
</organism>
<feature type="transmembrane region" description="Helical" evidence="5">
    <location>
        <begin position="207"/>
        <end position="228"/>
    </location>
</feature>
<dbReference type="GO" id="GO:0015179">
    <property type="term" value="F:L-amino acid transmembrane transporter activity"/>
    <property type="evidence" value="ECO:0007669"/>
    <property type="project" value="TreeGrafter"/>
</dbReference>
<accession>A0AAV0UZZ7</accession>
<evidence type="ECO:0000256" key="5">
    <source>
        <dbReference type="SAM" id="Phobius"/>
    </source>
</evidence>
<keyword evidence="8" id="KW-1185">Reference proteome</keyword>
<feature type="transmembrane region" description="Helical" evidence="5">
    <location>
        <begin position="371"/>
        <end position="388"/>
    </location>
</feature>
<gene>
    <name evidence="7" type="ORF">HBR001_LOCUS9040</name>
</gene>
<dbReference type="PANTHER" id="PTHR22950:SF349">
    <property type="entry name" value="AMINO ACID TRANSPORTER TRANSMEMBRANE DOMAIN-CONTAINING PROTEIN"/>
    <property type="match status" value="1"/>
</dbReference>
<evidence type="ECO:0000313" key="7">
    <source>
        <dbReference type="EMBL" id="CAI5742552.1"/>
    </source>
</evidence>
<feature type="transmembrane region" description="Helical" evidence="5">
    <location>
        <begin position="281"/>
        <end position="305"/>
    </location>
</feature>
<comment type="subcellular location">
    <subcellularLocation>
        <location evidence="1">Membrane</location>
        <topology evidence="1">Multi-pass membrane protein</topology>
    </subcellularLocation>
</comment>
<evidence type="ECO:0000256" key="2">
    <source>
        <dbReference type="ARBA" id="ARBA00022692"/>
    </source>
</evidence>
<feature type="transmembrane region" description="Helical" evidence="5">
    <location>
        <begin position="248"/>
        <end position="269"/>
    </location>
</feature>
<feature type="transmembrane region" description="Helical" evidence="5">
    <location>
        <begin position="151"/>
        <end position="173"/>
    </location>
</feature>
<dbReference type="InterPro" id="IPR013057">
    <property type="entry name" value="AA_transpt_TM"/>
</dbReference>
<dbReference type="GO" id="GO:0005774">
    <property type="term" value="C:vacuolar membrane"/>
    <property type="evidence" value="ECO:0007669"/>
    <property type="project" value="TreeGrafter"/>
</dbReference>
<dbReference type="Proteomes" id="UP001162031">
    <property type="component" value="Unassembled WGS sequence"/>
</dbReference>
<feature type="transmembrane region" description="Helical" evidence="5">
    <location>
        <begin position="325"/>
        <end position="350"/>
    </location>
</feature>
<keyword evidence="4 5" id="KW-0472">Membrane</keyword>
<protein>
    <recommendedName>
        <fullName evidence="6">Amino acid transporter transmembrane domain-containing protein</fullName>
    </recommendedName>
</protein>
<keyword evidence="3 5" id="KW-1133">Transmembrane helix</keyword>
<evidence type="ECO:0000313" key="8">
    <source>
        <dbReference type="Proteomes" id="UP001162031"/>
    </source>
</evidence>
<feature type="domain" description="Amino acid transporter transmembrane" evidence="6">
    <location>
        <begin position="72"/>
        <end position="452"/>
    </location>
</feature>
<dbReference type="PANTHER" id="PTHR22950">
    <property type="entry name" value="AMINO ACID TRANSPORTER"/>
    <property type="match status" value="1"/>
</dbReference>
<evidence type="ECO:0000259" key="6">
    <source>
        <dbReference type="Pfam" id="PF01490"/>
    </source>
</evidence>
<name>A0AAV0UZZ7_HYABA</name>
<evidence type="ECO:0000256" key="3">
    <source>
        <dbReference type="ARBA" id="ARBA00022989"/>
    </source>
</evidence>
<reference evidence="7" key="1">
    <citation type="submission" date="2022-12" db="EMBL/GenBank/DDBJ databases">
        <authorList>
            <person name="Webb A."/>
        </authorList>
    </citation>
    <scope>NUCLEOTIDE SEQUENCE</scope>
    <source>
        <strain evidence="7">Hp1</strain>
    </source>
</reference>
<sequence length="458" mass="49356">MASEHSAVSVIVQAPGVETCVDEDDLSVRCSTASTRLSVCLDDVGDSAVISVPKRLDAPALHDHDVRLNSDLKTFVNTCIAFLGSGVLGLPYAFRRTGIVMGLVTLIGVSAVSTYAMMLVVQCKYKLKRQGIHVATYGEIGYFAIGRAGSVIVNTALVLSQMGFCIAYLIFIASNAQQFLGVSKQLIVSVCVPPLIGLSLLRHMRELAYVAALADCMCILGLLVVLNIDLSYMDYDHDDIEVLGALSALPFFFGVTSYCFEGVGMVLLLENSMQNKRNFTPILVSTVVIVTTLYATFGICGYLAFGNDTNAIITLNFDGIGGLVTLVKVFLCLGLFFTYPVMMFPVFEVLQPMLIRSNTLEDPTSSQKKEIVLRAGIVLFTAVLAAGIPDFGRFISFVGSTCCSLLAFVLPALFHIRLFLDEPLTCTNRLHNLFLCAMMTVGFAMLGAGIAEAIGSIL</sequence>
<evidence type="ECO:0000256" key="1">
    <source>
        <dbReference type="ARBA" id="ARBA00004141"/>
    </source>
</evidence>
<proteinExistence type="predicted"/>
<feature type="transmembrane region" description="Helical" evidence="5">
    <location>
        <begin position="432"/>
        <end position="454"/>
    </location>
</feature>
<feature type="transmembrane region" description="Helical" evidence="5">
    <location>
        <begin position="75"/>
        <end position="94"/>
    </location>
</feature>
<comment type="caution">
    <text evidence="7">The sequence shown here is derived from an EMBL/GenBank/DDBJ whole genome shotgun (WGS) entry which is preliminary data.</text>
</comment>
<feature type="transmembrane region" description="Helical" evidence="5">
    <location>
        <begin position="179"/>
        <end position="200"/>
    </location>
</feature>
<keyword evidence="2 5" id="KW-0812">Transmembrane</keyword>
<dbReference type="Pfam" id="PF01490">
    <property type="entry name" value="Aa_trans"/>
    <property type="match status" value="1"/>
</dbReference>
<dbReference type="AlphaFoldDB" id="A0AAV0UZZ7"/>
<evidence type="ECO:0000256" key="4">
    <source>
        <dbReference type="ARBA" id="ARBA00023136"/>
    </source>
</evidence>